<proteinExistence type="inferred from homology"/>
<dbReference type="GO" id="GO:0003700">
    <property type="term" value="F:DNA-binding transcription factor activity"/>
    <property type="evidence" value="ECO:0007669"/>
    <property type="project" value="InterPro"/>
</dbReference>
<dbReference type="PRINTS" id="PR00039">
    <property type="entry name" value="HTHLYSR"/>
</dbReference>
<dbReference type="InterPro" id="IPR036390">
    <property type="entry name" value="WH_DNA-bd_sf"/>
</dbReference>
<dbReference type="GO" id="GO:0045893">
    <property type="term" value="P:positive regulation of DNA-templated transcription"/>
    <property type="evidence" value="ECO:0007669"/>
    <property type="project" value="InterPro"/>
</dbReference>
<dbReference type="Pfam" id="PF03466">
    <property type="entry name" value="LysR_substrate"/>
    <property type="match status" value="1"/>
</dbReference>
<protein>
    <submittedName>
        <fullName evidence="6">LysR family transcriptional regulator, pca operon transcriptional activator</fullName>
    </submittedName>
</protein>
<evidence type="ECO:0000256" key="2">
    <source>
        <dbReference type="ARBA" id="ARBA00023015"/>
    </source>
</evidence>
<evidence type="ECO:0000256" key="3">
    <source>
        <dbReference type="ARBA" id="ARBA00023125"/>
    </source>
</evidence>
<dbReference type="NCBIfam" id="TIGR02424">
    <property type="entry name" value="TF_pcaQ"/>
    <property type="match status" value="1"/>
</dbReference>
<comment type="caution">
    <text evidence="6">The sequence shown here is derived from an EMBL/GenBank/DDBJ whole genome shotgun (WGS) entry which is preliminary data.</text>
</comment>
<keyword evidence="3" id="KW-0238">DNA-binding</keyword>
<comment type="similarity">
    <text evidence="1">Belongs to the LysR transcriptional regulatory family.</text>
</comment>
<accession>A0A1R0F9B6</accession>
<dbReference type="SUPFAM" id="SSF53850">
    <property type="entry name" value="Periplasmic binding protein-like II"/>
    <property type="match status" value="1"/>
</dbReference>
<name>A0A1R0F9B6_9HYPH</name>
<keyword evidence="2" id="KW-0805">Transcription regulation</keyword>
<keyword evidence="4" id="KW-0804">Transcription</keyword>
<dbReference type="InterPro" id="IPR012787">
    <property type="entry name" value="TF_PcaQ"/>
</dbReference>
<dbReference type="InterPro" id="IPR036388">
    <property type="entry name" value="WH-like_DNA-bd_sf"/>
</dbReference>
<sequence length="307" mass="34312">MIAFQQIRLRHLKTFQEVARQKSISAAADALAITQPGVSKTIRELETILDTELFDRSHRTLRLTPVGKRFLTHIENSMLALRLGVEEIEETHSPEAKPLHIGALPTVSARLLPKAIQRYIARKIGGRPVIVTGPNNYLINQLRDGRVDIVIGRMGEPSEMIGLRFEHLYSEKICFAVRPEHPLLKRTNFDLAAMGQYDFILPTQQSVIRPAVEKLLLISDMPRLNIVAETVSTAFGRSYTRSSDAIWVISEGVVLEDIRAGSLVALPFDTSETLGPVGMTLRTESNISPALEFVMNDIRSEANNFHP</sequence>
<dbReference type="PANTHER" id="PTHR30419:SF8">
    <property type="entry name" value="NITROGEN ASSIMILATION TRANSCRIPTIONAL ACTIVATOR-RELATED"/>
    <property type="match status" value="1"/>
</dbReference>
<organism evidence="6 7">
    <name type="scientific">Bartonella apis</name>
    <dbReference type="NCBI Taxonomy" id="1686310"/>
    <lineage>
        <taxon>Bacteria</taxon>
        <taxon>Pseudomonadati</taxon>
        <taxon>Pseudomonadota</taxon>
        <taxon>Alphaproteobacteria</taxon>
        <taxon>Hyphomicrobiales</taxon>
        <taxon>Bartonellaceae</taxon>
        <taxon>Bartonella</taxon>
    </lineage>
</organism>
<evidence type="ECO:0000313" key="6">
    <source>
        <dbReference type="EMBL" id="OLY43571.1"/>
    </source>
</evidence>
<evidence type="ECO:0000313" key="7">
    <source>
        <dbReference type="Proteomes" id="UP000187344"/>
    </source>
</evidence>
<dbReference type="Proteomes" id="UP000187344">
    <property type="component" value="Unassembled WGS sequence"/>
</dbReference>
<dbReference type="RefSeq" id="WP_075868564.1">
    <property type="nucleotide sequence ID" value="NZ_CALYQA010000004.1"/>
</dbReference>
<dbReference type="PROSITE" id="PS50931">
    <property type="entry name" value="HTH_LYSR"/>
    <property type="match status" value="1"/>
</dbReference>
<dbReference type="Gene3D" id="1.10.10.10">
    <property type="entry name" value="Winged helix-like DNA-binding domain superfamily/Winged helix DNA-binding domain"/>
    <property type="match status" value="1"/>
</dbReference>
<dbReference type="GO" id="GO:0019619">
    <property type="term" value="P:3,4-dihydroxybenzoate catabolic process"/>
    <property type="evidence" value="ECO:0007669"/>
    <property type="project" value="InterPro"/>
</dbReference>
<evidence type="ECO:0000259" key="5">
    <source>
        <dbReference type="PROSITE" id="PS50931"/>
    </source>
</evidence>
<gene>
    <name evidence="6" type="ORF">PEB0149_010000</name>
</gene>
<dbReference type="SUPFAM" id="SSF46785">
    <property type="entry name" value="Winged helix' DNA-binding domain"/>
    <property type="match status" value="1"/>
</dbReference>
<evidence type="ECO:0000256" key="1">
    <source>
        <dbReference type="ARBA" id="ARBA00009437"/>
    </source>
</evidence>
<evidence type="ECO:0000256" key="4">
    <source>
        <dbReference type="ARBA" id="ARBA00023163"/>
    </source>
</evidence>
<dbReference type="AlphaFoldDB" id="A0A1R0F9B6"/>
<feature type="domain" description="HTH lysR-type" evidence="5">
    <location>
        <begin position="7"/>
        <end position="64"/>
    </location>
</feature>
<dbReference type="FunFam" id="1.10.10.10:FF:000001">
    <property type="entry name" value="LysR family transcriptional regulator"/>
    <property type="match status" value="1"/>
</dbReference>
<dbReference type="Pfam" id="PF00126">
    <property type="entry name" value="HTH_1"/>
    <property type="match status" value="1"/>
</dbReference>
<dbReference type="InterPro" id="IPR050950">
    <property type="entry name" value="HTH-type_LysR_regulators"/>
</dbReference>
<dbReference type="EMBL" id="LXYT01000001">
    <property type="protein sequence ID" value="OLY43571.1"/>
    <property type="molecule type" value="Genomic_DNA"/>
</dbReference>
<dbReference type="Gene3D" id="3.40.190.10">
    <property type="entry name" value="Periplasmic binding protein-like II"/>
    <property type="match status" value="2"/>
</dbReference>
<dbReference type="GO" id="GO:0005829">
    <property type="term" value="C:cytosol"/>
    <property type="evidence" value="ECO:0007669"/>
    <property type="project" value="TreeGrafter"/>
</dbReference>
<dbReference type="InterPro" id="IPR005119">
    <property type="entry name" value="LysR_subst-bd"/>
</dbReference>
<dbReference type="OrthoDB" id="9814165at2"/>
<keyword evidence="7" id="KW-1185">Reference proteome</keyword>
<dbReference type="GO" id="GO:0003677">
    <property type="term" value="F:DNA binding"/>
    <property type="evidence" value="ECO:0007669"/>
    <property type="project" value="UniProtKB-KW"/>
</dbReference>
<dbReference type="PANTHER" id="PTHR30419">
    <property type="entry name" value="HTH-TYPE TRANSCRIPTIONAL REGULATOR YBHD"/>
    <property type="match status" value="1"/>
</dbReference>
<reference evidence="6 7" key="1">
    <citation type="submission" date="2016-12" db="EMBL/GenBank/DDBJ databases">
        <title>Comparative genomics of Bartonella apis.</title>
        <authorList>
            <person name="Engel P."/>
        </authorList>
    </citation>
    <scope>NUCLEOTIDE SEQUENCE [LARGE SCALE GENOMIC DNA]</scope>
    <source>
        <strain evidence="6 7">PEB0149</strain>
    </source>
</reference>
<dbReference type="InterPro" id="IPR000847">
    <property type="entry name" value="LysR_HTH_N"/>
</dbReference>